<evidence type="ECO:0000313" key="2">
    <source>
        <dbReference type="Proteomes" id="UP001596253"/>
    </source>
</evidence>
<evidence type="ECO:0000313" key="1">
    <source>
        <dbReference type="EMBL" id="MFC6163152.1"/>
    </source>
</evidence>
<protein>
    <recommendedName>
        <fullName evidence="3">Extracellular protein</fullName>
    </recommendedName>
</protein>
<accession>A0ABW1R4N7</accession>
<sequence>MKKAIISLAVVLASFGGYWLWRNKERLEAEAHQRGIDERLKGKAMQVKGAVTNNPKDKVKGDFLAGRGEFRDWLVAVKCDATN</sequence>
<name>A0ABW1R4N7_9LACO</name>
<reference evidence="2" key="1">
    <citation type="journal article" date="2019" name="Int. J. Syst. Evol. Microbiol.">
        <title>The Global Catalogue of Microorganisms (GCM) 10K type strain sequencing project: providing services to taxonomists for standard genome sequencing and annotation.</title>
        <authorList>
            <consortium name="The Broad Institute Genomics Platform"/>
            <consortium name="The Broad Institute Genome Sequencing Center for Infectious Disease"/>
            <person name="Wu L."/>
            <person name="Ma J."/>
        </authorList>
    </citation>
    <scope>NUCLEOTIDE SEQUENCE [LARGE SCALE GENOMIC DNA]</scope>
    <source>
        <strain evidence="2">CCM 8932</strain>
    </source>
</reference>
<organism evidence="1 2">
    <name type="scientific">Lactiplantibacillus dongliensis</name>
    <dbReference type="NCBI Taxonomy" id="2559919"/>
    <lineage>
        <taxon>Bacteria</taxon>
        <taxon>Bacillati</taxon>
        <taxon>Bacillota</taxon>
        <taxon>Bacilli</taxon>
        <taxon>Lactobacillales</taxon>
        <taxon>Lactobacillaceae</taxon>
        <taxon>Lactiplantibacillus</taxon>
    </lineage>
</organism>
<proteinExistence type="predicted"/>
<evidence type="ECO:0008006" key="3">
    <source>
        <dbReference type="Google" id="ProtNLM"/>
    </source>
</evidence>
<dbReference type="RefSeq" id="WP_137640302.1">
    <property type="nucleotide sequence ID" value="NZ_BJDK01000017.1"/>
</dbReference>
<dbReference type="EMBL" id="JBHSSD010000002">
    <property type="protein sequence ID" value="MFC6163152.1"/>
    <property type="molecule type" value="Genomic_DNA"/>
</dbReference>
<dbReference type="Proteomes" id="UP001596253">
    <property type="component" value="Unassembled WGS sequence"/>
</dbReference>
<keyword evidence="2" id="KW-1185">Reference proteome</keyword>
<comment type="caution">
    <text evidence="1">The sequence shown here is derived from an EMBL/GenBank/DDBJ whole genome shotgun (WGS) entry which is preliminary data.</text>
</comment>
<gene>
    <name evidence="1" type="ORF">ACFP3T_00415</name>
</gene>